<dbReference type="EMBL" id="GGEC01080649">
    <property type="protein sequence ID" value="MBX61133.1"/>
    <property type="molecule type" value="Transcribed_RNA"/>
</dbReference>
<evidence type="ECO:0000313" key="1">
    <source>
        <dbReference type="EMBL" id="MBX61133.1"/>
    </source>
</evidence>
<dbReference type="AlphaFoldDB" id="A0A2P2Q2J8"/>
<reference evidence="1" key="1">
    <citation type="submission" date="2018-02" db="EMBL/GenBank/DDBJ databases">
        <title>Rhizophora mucronata_Transcriptome.</title>
        <authorList>
            <person name="Meera S.P."/>
            <person name="Sreeshan A."/>
            <person name="Augustine A."/>
        </authorList>
    </citation>
    <scope>NUCLEOTIDE SEQUENCE</scope>
    <source>
        <tissue evidence="1">Leaf</tissue>
    </source>
</reference>
<protein>
    <submittedName>
        <fullName evidence="1">Uncharacterized protein</fullName>
    </submittedName>
</protein>
<proteinExistence type="predicted"/>
<sequence length="37" mass="4108">MGKSLHLHEAIKVAILANGIIYPTKPSYKIQTLDMVL</sequence>
<accession>A0A2P2Q2J8</accession>
<organism evidence="1">
    <name type="scientific">Rhizophora mucronata</name>
    <name type="common">Asiatic mangrove</name>
    <dbReference type="NCBI Taxonomy" id="61149"/>
    <lineage>
        <taxon>Eukaryota</taxon>
        <taxon>Viridiplantae</taxon>
        <taxon>Streptophyta</taxon>
        <taxon>Embryophyta</taxon>
        <taxon>Tracheophyta</taxon>
        <taxon>Spermatophyta</taxon>
        <taxon>Magnoliopsida</taxon>
        <taxon>eudicotyledons</taxon>
        <taxon>Gunneridae</taxon>
        <taxon>Pentapetalae</taxon>
        <taxon>rosids</taxon>
        <taxon>fabids</taxon>
        <taxon>Malpighiales</taxon>
        <taxon>Rhizophoraceae</taxon>
        <taxon>Rhizophora</taxon>
    </lineage>
</organism>
<name>A0A2P2Q2J8_RHIMU</name>